<evidence type="ECO:0000313" key="5">
    <source>
        <dbReference type="EMBL" id="MCC3269142.1"/>
    </source>
</evidence>
<sequence length="127" mass="14210">MRELMGMVGRGDPLGETEAGMAVDLYREDDHYILHADLPGLDPGSLTLDVEGQLLTLRGHRTLGDFPGAKWLVRDRRRGLIERHILLGDDIRASAISAHYTCGVLNVLLPVDPDRRRRKIPVRYDSG</sequence>
<keyword evidence="6" id="KW-1185">Reference proteome</keyword>
<evidence type="ECO:0000313" key="6">
    <source>
        <dbReference type="Proteomes" id="UP001139168"/>
    </source>
</evidence>
<dbReference type="EMBL" id="JAJFZQ010000003">
    <property type="protein sequence ID" value="MCC3265155.1"/>
    <property type="molecule type" value="Genomic_DNA"/>
</dbReference>
<dbReference type="Pfam" id="PF00011">
    <property type="entry name" value="HSP20"/>
    <property type="match status" value="1"/>
</dbReference>
<dbReference type="EMBL" id="JAJFZP010000006">
    <property type="protein sequence ID" value="MCC3269142.1"/>
    <property type="molecule type" value="Genomic_DNA"/>
</dbReference>
<reference evidence="5" key="1">
    <citation type="submission" date="2021-10" db="EMBL/GenBank/DDBJ databases">
        <title>Novel species in genus Arthrobacter.</title>
        <authorList>
            <person name="Liu Y."/>
        </authorList>
    </citation>
    <scope>NUCLEOTIDE SEQUENCE</scope>
    <source>
        <strain evidence="4">Zg-Y786</strain>
        <strain evidence="5">Zg-Y809</strain>
    </source>
</reference>
<dbReference type="Gene3D" id="2.60.40.790">
    <property type="match status" value="1"/>
</dbReference>
<dbReference type="InterPro" id="IPR002068">
    <property type="entry name" value="A-crystallin/Hsp20_dom"/>
</dbReference>
<comment type="caution">
    <text evidence="5">The sequence shown here is derived from an EMBL/GenBank/DDBJ whole genome shotgun (WGS) entry which is preliminary data.</text>
</comment>
<dbReference type="PROSITE" id="PS01031">
    <property type="entry name" value="SHSP"/>
    <property type="match status" value="1"/>
</dbReference>
<protein>
    <submittedName>
        <fullName evidence="5">Hsp20/alpha crystallin family protein</fullName>
    </submittedName>
</protein>
<dbReference type="AlphaFoldDB" id="A0A9X1S6Q0"/>
<proteinExistence type="inferred from homology"/>
<comment type="similarity">
    <text evidence="1 2">Belongs to the small heat shock protein (HSP20) family.</text>
</comment>
<feature type="domain" description="SHSP" evidence="3">
    <location>
        <begin position="14"/>
        <end position="125"/>
    </location>
</feature>
<name>A0A9X1S6Q0_9MICC</name>
<evidence type="ECO:0000313" key="4">
    <source>
        <dbReference type="EMBL" id="MCC3265155.1"/>
    </source>
</evidence>
<dbReference type="Proteomes" id="UP001139168">
    <property type="component" value="Unassembled WGS sequence"/>
</dbReference>
<evidence type="ECO:0000256" key="1">
    <source>
        <dbReference type="PROSITE-ProRule" id="PRU00285"/>
    </source>
</evidence>
<dbReference type="Proteomes" id="UP001139264">
    <property type="component" value="Unassembled WGS sequence"/>
</dbReference>
<organism evidence="5 7">
    <name type="scientific">Arthrobacter gengyunqii</name>
    <dbReference type="NCBI Taxonomy" id="2886940"/>
    <lineage>
        <taxon>Bacteria</taxon>
        <taxon>Bacillati</taxon>
        <taxon>Actinomycetota</taxon>
        <taxon>Actinomycetes</taxon>
        <taxon>Micrococcales</taxon>
        <taxon>Micrococcaceae</taxon>
        <taxon>Arthrobacter</taxon>
    </lineage>
</organism>
<evidence type="ECO:0000313" key="7">
    <source>
        <dbReference type="Proteomes" id="UP001139264"/>
    </source>
</evidence>
<dbReference type="RefSeq" id="WP_227889993.1">
    <property type="nucleotide sequence ID" value="NZ_CP095461.1"/>
</dbReference>
<evidence type="ECO:0000259" key="3">
    <source>
        <dbReference type="PROSITE" id="PS01031"/>
    </source>
</evidence>
<evidence type="ECO:0000256" key="2">
    <source>
        <dbReference type="RuleBase" id="RU003616"/>
    </source>
</evidence>
<dbReference type="CDD" id="cd06464">
    <property type="entry name" value="ACD_sHsps-like"/>
    <property type="match status" value="1"/>
</dbReference>
<gene>
    <name evidence="5" type="ORF">LJ751_07175</name>
    <name evidence="4" type="ORF">LJ752_03725</name>
</gene>
<dbReference type="InterPro" id="IPR008978">
    <property type="entry name" value="HSP20-like_chaperone"/>
</dbReference>
<dbReference type="SUPFAM" id="SSF49764">
    <property type="entry name" value="HSP20-like chaperones"/>
    <property type="match status" value="1"/>
</dbReference>
<accession>A0A9X1S6Q0</accession>